<comment type="caution">
    <text evidence="2">The sequence shown here is derived from an EMBL/GenBank/DDBJ whole genome shotgun (WGS) entry which is preliminary data.</text>
</comment>
<accession>A0A4S4F7V7</accession>
<sequence>MNLATVNTAPSFTDTRKTDERKAAPGGKKPRTSASTKRRLNVIRRQVKWNLDVIEREYVTVSMIARDDLIRLLRLEACAPSRCRTDKERHAAADNDVQMLIARELIPRPKRVNGKYRFDVAALVHDLKLFAEGKIG</sequence>
<dbReference type="EMBL" id="SSTF01000019">
    <property type="protein sequence ID" value="THG24925.1"/>
    <property type="molecule type" value="Genomic_DNA"/>
</dbReference>
<dbReference type="Proteomes" id="UP000306798">
    <property type="component" value="Unassembled WGS sequence"/>
</dbReference>
<proteinExistence type="predicted"/>
<feature type="compositionally biased region" description="Basic residues" evidence="1">
    <location>
        <begin position="28"/>
        <end position="37"/>
    </location>
</feature>
<reference evidence="2 3" key="1">
    <citation type="submission" date="2019-04" db="EMBL/GenBank/DDBJ databases">
        <title>Microbes associate with the intestines of laboratory mice.</title>
        <authorList>
            <person name="Navarre W."/>
            <person name="Wong E."/>
            <person name="Huang K.C."/>
            <person name="Tropini C."/>
            <person name="Ng K."/>
            <person name="Yu B."/>
        </authorList>
    </citation>
    <scope>NUCLEOTIDE SEQUENCE [LARGE SCALE GENOMIC DNA]</scope>
    <source>
        <strain evidence="2 3">NM87_A27A</strain>
    </source>
</reference>
<protein>
    <submittedName>
        <fullName evidence="2">Uncharacterized protein</fullName>
    </submittedName>
</protein>
<feature type="compositionally biased region" description="Polar residues" evidence="1">
    <location>
        <begin position="1"/>
        <end position="13"/>
    </location>
</feature>
<feature type="region of interest" description="Disordered" evidence="1">
    <location>
        <begin position="1"/>
        <end position="37"/>
    </location>
</feature>
<organism evidence="2 3">
    <name type="scientific">Bifidobacterium pseudolongum</name>
    <dbReference type="NCBI Taxonomy" id="1694"/>
    <lineage>
        <taxon>Bacteria</taxon>
        <taxon>Bacillati</taxon>
        <taxon>Actinomycetota</taxon>
        <taxon>Actinomycetes</taxon>
        <taxon>Bifidobacteriales</taxon>
        <taxon>Bifidobacteriaceae</taxon>
        <taxon>Bifidobacterium</taxon>
    </lineage>
</organism>
<evidence type="ECO:0000256" key="1">
    <source>
        <dbReference type="SAM" id="MobiDB-lite"/>
    </source>
</evidence>
<name>A0A4S4F7V7_9BIFI</name>
<gene>
    <name evidence="2" type="ORF">E5991_06910</name>
</gene>
<evidence type="ECO:0000313" key="2">
    <source>
        <dbReference type="EMBL" id="THG24925.1"/>
    </source>
</evidence>
<evidence type="ECO:0000313" key="3">
    <source>
        <dbReference type="Proteomes" id="UP000306798"/>
    </source>
</evidence>
<feature type="compositionally biased region" description="Basic and acidic residues" evidence="1">
    <location>
        <begin position="14"/>
        <end position="23"/>
    </location>
</feature>
<dbReference type="RefSeq" id="WP_136511474.1">
    <property type="nucleotide sequence ID" value="NZ_SSTF01000019.1"/>
</dbReference>
<dbReference type="AlphaFoldDB" id="A0A4S4F7V7"/>